<organism evidence="3 4">
    <name type="scientific">Jiella sonneratiae</name>
    <dbReference type="NCBI Taxonomy" id="2816856"/>
    <lineage>
        <taxon>Bacteria</taxon>
        <taxon>Pseudomonadati</taxon>
        <taxon>Pseudomonadota</taxon>
        <taxon>Alphaproteobacteria</taxon>
        <taxon>Hyphomicrobiales</taxon>
        <taxon>Aurantimonadaceae</taxon>
        <taxon>Jiella</taxon>
    </lineage>
</organism>
<comment type="caution">
    <text evidence="3">The sequence shown here is derived from an EMBL/GenBank/DDBJ whole genome shotgun (WGS) entry which is preliminary data.</text>
</comment>
<dbReference type="NCBIfam" id="TIGR01764">
    <property type="entry name" value="excise"/>
    <property type="match status" value="1"/>
</dbReference>
<dbReference type="EMBL" id="JAFMPY010000007">
    <property type="protein sequence ID" value="MBO0903821.1"/>
    <property type="molecule type" value="Genomic_DNA"/>
</dbReference>
<feature type="region of interest" description="Disordered" evidence="1">
    <location>
        <begin position="61"/>
        <end position="103"/>
    </location>
</feature>
<dbReference type="InterPro" id="IPR041657">
    <property type="entry name" value="HTH_17"/>
</dbReference>
<protein>
    <submittedName>
        <fullName evidence="3">Helix-turn-helix domain-containing protein</fullName>
    </submittedName>
</protein>
<evidence type="ECO:0000256" key="1">
    <source>
        <dbReference type="SAM" id="MobiDB-lite"/>
    </source>
</evidence>
<name>A0ABS3J5I8_9HYPH</name>
<feature type="domain" description="Helix-turn-helix" evidence="2">
    <location>
        <begin position="11"/>
        <end position="56"/>
    </location>
</feature>
<keyword evidence="4" id="KW-1185">Reference proteome</keyword>
<evidence type="ECO:0000259" key="2">
    <source>
        <dbReference type="Pfam" id="PF12728"/>
    </source>
</evidence>
<accession>A0ABS3J5I8</accession>
<dbReference type="Proteomes" id="UP000664288">
    <property type="component" value="Unassembled WGS sequence"/>
</dbReference>
<evidence type="ECO:0000313" key="4">
    <source>
        <dbReference type="Proteomes" id="UP000664288"/>
    </source>
</evidence>
<dbReference type="RefSeq" id="WP_207350452.1">
    <property type="nucleotide sequence ID" value="NZ_JAFMPY010000007.1"/>
</dbReference>
<sequence length="103" mass="11691">MDPEGFEPEIFTPEALAKRWQCSPGHVRRMIRDGELAAFRLGAKLYRVRRDVVEAYEVRSYSGSRGPSPCVQDEHGAGSEDAPGGEVKERVRRRPAPRLDLRR</sequence>
<gene>
    <name evidence="3" type="ORF">J1C47_09210</name>
</gene>
<dbReference type="InterPro" id="IPR010093">
    <property type="entry name" value="SinI_DNA-bd"/>
</dbReference>
<proteinExistence type="predicted"/>
<dbReference type="Pfam" id="PF12728">
    <property type="entry name" value="HTH_17"/>
    <property type="match status" value="1"/>
</dbReference>
<evidence type="ECO:0000313" key="3">
    <source>
        <dbReference type="EMBL" id="MBO0903821.1"/>
    </source>
</evidence>
<reference evidence="3 4" key="1">
    <citation type="submission" date="2021-03" db="EMBL/GenBank/DDBJ databases">
        <title>Whole genome sequence of Jiella sp. MQZ13P-4.</title>
        <authorList>
            <person name="Tuo L."/>
        </authorList>
    </citation>
    <scope>NUCLEOTIDE SEQUENCE [LARGE SCALE GENOMIC DNA]</scope>
    <source>
        <strain evidence="3 4">MQZ13P-4</strain>
    </source>
</reference>